<gene>
    <name evidence="2" type="ORF">COY32_02860</name>
</gene>
<dbReference type="Proteomes" id="UP000228920">
    <property type="component" value="Unassembled WGS sequence"/>
</dbReference>
<name>A0A2M7TJI3_UNCKA</name>
<dbReference type="SMART" id="SM00257">
    <property type="entry name" value="LysM"/>
    <property type="match status" value="1"/>
</dbReference>
<proteinExistence type="predicted"/>
<accession>A0A2M7TJI3</accession>
<dbReference type="Gene3D" id="3.10.350.10">
    <property type="entry name" value="LysM domain"/>
    <property type="match status" value="1"/>
</dbReference>
<dbReference type="AlphaFoldDB" id="A0A2M7TJI3"/>
<organism evidence="2 3">
    <name type="scientific">candidate division WWE3 bacterium CG_4_10_14_0_2_um_filter_41_14</name>
    <dbReference type="NCBI Taxonomy" id="1975072"/>
    <lineage>
        <taxon>Bacteria</taxon>
        <taxon>Katanobacteria</taxon>
    </lineage>
</organism>
<evidence type="ECO:0000313" key="3">
    <source>
        <dbReference type="Proteomes" id="UP000228920"/>
    </source>
</evidence>
<dbReference type="InterPro" id="IPR018392">
    <property type="entry name" value="LysM"/>
</dbReference>
<sequence length="251" mass="27845">MNRILLLVRCIFTIVFVVLIFTLNPGLLGSVFAQTPVPPISEEYVDGLSAANRAIQDHPQVDDSTSPLCPAQNVSWLYPIKAGDTLSVISQKFGIPVDDIVELTNAIHQAFPCLKNVRKIVDPNKIYAGKQVFVPVFEGFDEEVADGAKQILNGITLTNIDYFFPDGSLKVHTSCIYLNPEDVVPDYCTGSSDYAYGPMIAFLHTYVEQTNAGPIYHYWGIESYEGEDDNVLHVLYLAFLPEDVNYVAIAF</sequence>
<feature type="domain" description="LysM" evidence="1">
    <location>
        <begin position="76"/>
        <end position="134"/>
    </location>
</feature>
<dbReference type="CDD" id="cd00118">
    <property type="entry name" value="LysM"/>
    <property type="match status" value="1"/>
</dbReference>
<dbReference type="EMBL" id="PFNL01000084">
    <property type="protein sequence ID" value="PIZ46722.1"/>
    <property type="molecule type" value="Genomic_DNA"/>
</dbReference>
<evidence type="ECO:0000313" key="2">
    <source>
        <dbReference type="EMBL" id="PIZ46722.1"/>
    </source>
</evidence>
<dbReference type="PROSITE" id="PS51782">
    <property type="entry name" value="LYSM"/>
    <property type="match status" value="1"/>
</dbReference>
<evidence type="ECO:0000259" key="1">
    <source>
        <dbReference type="PROSITE" id="PS51782"/>
    </source>
</evidence>
<dbReference type="InterPro" id="IPR036779">
    <property type="entry name" value="LysM_dom_sf"/>
</dbReference>
<dbReference type="Pfam" id="PF01476">
    <property type="entry name" value="LysM"/>
    <property type="match status" value="1"/>
</dbReference>
<protein>
    <recommendedName>
        <fullName evidence="1">LysM domain-containing protein</fullName>
    </recommendedName>
</protein>
<reference evidence="3" key="1">
    <citation type="submission" date="2017-09" db="EMBL/GenBank/DDBJ databases">
        <title>Depth-based differentiation of microbial function through sediment-hosted aquifers and enrichment of novel symbionts in the deep terrestrial subsurface.</title>
        <authorList>
            <person name="Probst A.J."/>
            <person name="Ladd B."/>
            <person name="Jarett J.K."/>
            <person name="Geller-Mcgrath D.E."/>
            <person name="Sieber C.M.K."/>
            <person name="Emerson J.B."/>
            <person name="Anantharaman K."/>
            <person name="Thomas B.C."/>
            <person name="Malmstrom R."/>
            <person name="Stieglmeier M."/>
            <person name="Klingl A."/>
            <person name="Woyke T."/>
            <person name="Ryan C.M."/>
            <person name="Banfield J.F."/>
        </authorList>
    </citation>
    <scope>NUCLEOTIDE SEQUENCE [LARGE SCALE GENOMIC DNA]</scope>
</reference>
<comment type="caution">
    <text evidence="2">The sequence shown here is derived from an EMBL/GenBank/DDBJ whole genome shotgun (WGS) entry which is preliminary data.</text>
</comment>